<evidence type="ECO:0000313" key="2">
    <source>
        <dbReference type="Proteomes" id="UP000325255"/>
    </source>
</evidence>
<name>A0A5M6ITM2_9PROT</name>
<dbReference type="EMBL" id="VWPK01000018">
    <property type="protein sequence ID" value="KAA5611673.1"/>
    <property type="molecule type" value="Genomic_DNA"/>
</dbReference>
<accession>A0A5M6ITM2</accession>
<proteinExistence type="predicted"/>
<comment type="caution">
    <text evidence="1">The sequence shown here is derived from an EMBL/GenBank/DDBJ whole genome shotgun (WGS) entry which is preliminary data.</text>
</comment>
<reference evidence="1 2" key="1">
    <citation type="submission" date="2019-09" db="EMBL/GenBank/DDBJ databases">
        <title>Genome sequence of Rhodovastum atsumiense, a diverse member of the Acetobacteraceae family of non-sulfur purple photosynthetic bacteria.</title>
        <authorList>
            <person name="Meyer T."/>
            <person name="Kyndt J."/>
        </authorList>
    </citation>
    <scope>NUCLEOTIDE SEQUENCE [LARGE SCALE GENOMIC DNA]</scope>
    <source>
        <strain evidence="1 2">DSM 21279</strain>
    </source>
</reference>
<organism evidence="1 2">
    <name type="scientific">Rhodovastum atsumiense</name>
    <dbReference type="NCBI Taxonomy" id="504468"/>
    <lineage>
        <taxon>Bacteria</taxon>
        <taxon>Pseudomonadati</taxon>
        <taxon>Pseudomonadota</taxon>
        <taxon>Alphaproteobacteria</taxon>
        <taxon>Acetobacterales</taxon>
        <taxon>Acetobacteraceae</taxon>
        <taxon>Rhodovastum</taxon>
    </lineage>
</organism>
<protein>
    <submittedName>
        <fullName evidence="1">Uncharacterized protein</fullName>
    </submittedName>
</protein>
<evidence type="ECO:0000313" key="1">
    <source>
        <dbReference type="EMBL" id="KAA5611673.1"/>
    </source>
</evidence>
<dbReference type="RefSeq" id="WP_150041214.1">
    <property type="nucleotide sequence ID" value="NZ_OW485601.1"/>
</dbReference>
<dbReference type="Proteomes" id="UP000325255">
    <property type="component" value="Unassembled WGS sequence"/>
</dbReference>
<dbReference type="AlphaFoldDB" id="A0A5M6ITM2"/>
<sequence>MFRVLGEQENYLLVSNGDSYAVVERRAGRYYALRNRNREGLPLDDRGVAQLIRRSGTADEVEARDLLASVATQWRDLCEHVR</sequence>
<keyword evidence="2" id="KW-1185">Reference proteome</keyword>
<gene>
    <name evidence="1" type="ORF">F1189_12805</name>
</gene>